<sequence>MAQSPPILRLLELSTTAAEPPTVSSTAHAVTNPRGDPQPLEDGFVKIVRLARFKPGRILDDIKASSGTPQSQWFVENSASVPILFAVDSETIAGAGLRKFQLQKVKEPQTGRDVVTETGCKYLDSLSAILGAKNANRKKHTPLVPPEPRRETFLFGKHSVVNEFEMRKKLEAAFEDLSLLKIKNSGEGERRPLIITWDMKF</sequence>
<protein>
    <submittedName>
        <fullName evidence="2">Uncharacterized protein</fullName>
    </submittedName>
</protein>
<gene>
    <name evidence="2" type="ORF">B0I36DRAFT_369304</name>
</gene>
<keyword evidence="3" id="KW-1185">Reference proteome</keyword>
<feature type="region of interest" description="Disordered" evidence="1">
    <location>
        <begin position="18"/>
        <end position="38"/>
    </location>
</feature>
<comment type="caution">
    <text evidence="2">The sequence shown here is derived from an EMBL/GenBank/DDBJ whole genome shotgun (WGS) entry which is preliminary data.</text>
</comment>
<accession>A0A9P8XSA8</accession>
<evidence type="ECO:0000313" key="2">
    <source>
        <dbReference type="EMBL" id="KAH7014336.1"/>
    </source>
</evidence>
<name>A0A9P8XSA8_9PEZI</name>
<proteinExistence type="predicted"/>
<dbReference type="EMBL" id="JAGTJQ010000013">
    <property type="protein sequence ID" value="KAH7014336.1"/>
    <property type="molecule type" value="Genomic_DNA"/>
</dbReference>
<evidence type="ECO:0000256" key="1">
    <source>
        <dbReference type="SAM" id="MobiDB-lite"/>
    </source>
</evidence>
<dbReference type="GeneID" id="70189301"/>
<feature type="compositionally biased region" description="Polar residues" evidence="1">
    <location>
        <begin position="18"/>
        <end position="29"/>
    </location>
</feature>
<dbReference type="Proteomes" id="UP000756346">
    <property type="component" value="Unassembled WGS sequence"/>
</dbReference>
<reference evidence="2" key="1">
    <citation type="journal article" date="2021" name="Nat. Commun.">
        <title>Genetic determinants of endophytism in the Arabidopsis root mycobiome.</title>
        <authorList>
            <person name="Mesny F."/>
            <person name="Miyauchi S."/>
            <person name="Thiergart T."/>
            <person name="Pickel B."/>
            <person name="Atanasova L."/>
            <person name="Karlsson M."/>
            <person name="Huettel B."/>
            <person name="Barry K.W."/>
            <person name="Haridas S."/>
            <person name="Chen C."/>
            <person name="Bauer D."/>
            <person name="Andreopoulos W."/>
            <person name="Pangilinan J."/>
            <person name="LaButti K."/>
            <person name="Riley R."/>
            <person name="Lipzen A."/>
            <person name="Clum A."/>
            <person name="Drula E."/>
            <person name="Henrissat B."/>
            <person name="Kohler A."/>
            <person name="Grigoriev I.V."/>
            <person name="Martin F.M."/>
            <person name="Hacquard S."/>
        </authorList>
    </citation>
    <scope>NUCLEOTIDE SEQUENCE</scope>
    <source>
        <strain evidence="2">MPI-CAGE-CH-0230</strain>
    </source>
</reference>
<dbReference type="RefSeq" id="XP_046005303.1">
    <property type="nucleotide sequence ID" value="XM_046159755.1"/>
</dbReference>
<dbReference type="AlphaFoldDB" id="A0A9P8XSA8"/>
<evidence type="ECO:0000313" key="3">
    <source>
        <dbReference type="Proteomes" id="UP000756346"/>
    </source>
</evidence>
<organism evidence="2 3">
    <name type="scientific">Microdochium trichocladiopsis</name>
    <dbReference type="NCBI Taxonomy" id="1682393"/>
    <lineage>
        <taxon>Eukaryota</taxon>
        <taxon>Fungi</taxon>
        <taxon>Dikarya</taxon>
        <taxon>Ascomycota</taxon>
        <taxon>Pezizomycotina</taxon>
        <taxon>Sordariomycetes</taxon>
        <taxon>Xylariomycetidae</taxon>
        <taxon>Xylariales</taxon>
        <taxon>Microdochiaceae</taxon>
        <taxon>Microdochium</taxon>
    </lineage>
</organism>